<dbReference type="GeneID" id="5037497"/>
<dbReference type="EMBL" id="CT868507">
    <property type="protein sequence ID" value="CAK84312.1"/>
    <property type="molecule type" value="Genomic_DNA"/>
</dbReference>
<dbReference type="AlphaFoldDB" id="A0DMP5"/>
<dbReference type="RefSeq" id="XP_001451709.1">
    <property type="nucleotide sequence ID" value="XM_001451672.2"/>
</dbReference>
<dbReference type="OMA" id="CSEAGYQ"/>
<proteinExistence type="predicted"/>
<feature type="transmembrane region" description="Helical" evidence="1">
    <location>
        <begin position="37"/>
        <end position="58"/>
    </location>
</feature>
<evidence type="ECO:0000313" key="2">
    <source>
        <dbReference type="EMBL" id="CAK84312.1"/>
    </source>
</evidence>
<dbReference type="HOGENOM" id="CLU_009697_2_0_1"/>
<dbReference type="Proteomes" id="UP000000600">
    <property type="component" value="Unassembled WGS sequence"/>
</dbReference>
<dbReference type="KEGG" id="ptm:GSPATT00018516001"/>
<reference evidence="2 3" key="1">
    <citation type="journal article" date="2006" name="Nature">
        <title>Global trends of whole-genome duplications revealed by the ciliate Paramecium tetraurelia.</title>
        <authorList>
            <consortium name="Genoscope"/>
            <person name="Aury J.-M."/>
            <person name="Jaillon O."/>
            <person name="Duret L."/>
            <person name="Noel B."/>
            <person name="Jubin C."/>
            <person name="Porcel B.M."/>
            <person name="Segurens B."/>
            <person name="Daubin V."/>
            <person name="Anthouard V."/>
            <person name="Aiach N."/>
            <person name="Arnaiz O."/>
            <person name="Billaut A."/>
            <person name="Beisson J."/>
            <person name="Blanc I."/>
            <person name="Bouhouche K."/>
            <person name="Camara F."/>
            <person name="Duharcourt S."/>
            <person name="Guigo R."/>
            <person name="Gogendeau D."/>
            <person name="Katinka M."/>
            <person name="Keller A.-M."/>
            <person name="Kissmehl R."/>
            <person name="Klotz C."/>
            <person name="Koll F."/>
            <person name="Le Moue A."/>
            <person name="Lepere C."/>
            <person name="Malinsky S."/>
            <person name="Nowacki M."/>
            <person name="Nowak J.K."/>
            <person name="Plattner H."/>
            <person name="Poulain J."/>
            <person name="Ruiz F."/>
            <person name="Serrano V."/>
            <person name="Zagulski M."/>
            <person name="Dessen P."/>
            <person name="Betermier M."/>
            <person name="Weissenbach J."/>
            <person name="Scarpelli C."/>
            <person name="Schachter V."/>
            <person name="Sperling L."/>
            <person name="Meyer E."/>
            <person name="Cohen J."/>
            <person name="Wincker P."/>
        </authorList>
    </citation>
    <scope>NUCLEOTIDE SEQUENCE [LARGE SCALE GENOMIC DNA]</scope>
    <source>
        <strain evidence="2 3">Stock d4-2</strain>
    </source>
</reference>
<organism evidence="2 3">
    <name type="scientific">Paramecium tetraurelia</name>
    <dbReference type="NCBI Taxonomy" id="5888"/>
    <lineage>
        <taxon>Eukaryota</taxon>
        <taxon>Sar</taxon>
        <taxon>Alveolata</taxon>
        <taxon>Ciliophora</taxon>
        <taxon>Intramacronucleata</taxon>
        <taxon>Oligohymenophorea</taxon>
        <taxon>Peniculida</taxon>
        <taxon>Parameciidae</taxon>
        <taxon>Paramecium</taxon>
    </lineage>
</organism>
<evidence type="ECO:0008006" key="4">
    <source>
        <dbReference type="Google" id="ProtNLM"/>
    </source>
</evidence>
<name>A0DMP5_PARTE</name>
<dbReference type="PANTHER" id="PTHR31398">
    <property type="entry name" value="MEIOTIC NUCLEAR DIVISION PROTEIN 1 HOMOLOG"/>
    <property type="match status" value="1"/>
</dbReference>
<evidence type="ECO:0000313" key="3">
    <source>
        <dbReference type="Proteomes" id="UP000000600"/>
    </source>
</evidence>
<dbReference type="GO" id="GO:0007131">
    <property type="term" value="P:reciprocal meiotic recombination"/>
    <property type="evidence" value="ECO:0000318"/>
    <property type="project" value="GO_Central"/>
</dbReference>
<dbReference type="InParanoid" id="A0DMP5"/>
<keyword evidence="1" id="KW-0472">Membrane</keyword>
<protein>
    <recommendedName>
        <fullName evidence="4">Transmembrane protein</fullName>
    </recommendedName>
</protein>
<dbReference type="OrthoDB" id="298603at2759"/>
<keyword evidence="1" id="KW-1133">Transmembrane helix</keyword>
<keyword evidence="3" id="KW-1185">Reference proteome</keyword>
<dbReference type="PANTHER" id="PTHR31398:SF0">
    <property type="entry name" value="MEIOTIC NUCLEAR DIVISION PROTEIN 1 HOMOLOG"/>
    <property type="match status" value="1"/>
</dbReference>
<gene>
    <name evidence="2" type="ORF">GSPATT00018516001</name>
</gene>
<evidence type="ECO:0000256" key="1">
    <source>
        <dbReference type="SAM" id="Phobius"/>
    </source>
</evidence>
<accession>A0DMP5</accession>
<keyword evidence="1" id="KW-0812">Transmembrane</keyword>
<sequence>MLHHSKNFFNRIADSTIETFDIFGQIPNFRVLEKNKYTSVVGCCMTLIIGTATLVYLITEIRTLLQRSEPKVVSSELQIFDSTSFPLYNDNFTLAVTIATKNSEPILGQMKYYNLTMSHCIRERVLNQTTGKVQVSLKQVQRLFSCSPLPIAPCVTEDFDNDLQKEFFKSTRLGVVQCINRTRLKSNPPVQFQHYSKVLQGQISGYKYQYLVIELSICKNSTDYQGCAPIEEIKKVLSAGHYSVYASDYLMQLNHPDTPYSQFINLDINSFSISTSKMLQWTYRISETHTDNGLLFTTDKVDLNLIKQDRREYTELYNDDYLVYHYIQLDYKQTIQQRSYIKIQTILSKIGGIWQLFMIISSLILNQLINNLMTISIANELYRFPKTEKQRHQNIEIINLQQSDQVIDVQEQNKKNRENNTEERLSSGIYESLLILLGIHKKKKQIFTDVKQDILSQMDVVKIIQKLQEIDLLKFILLNDEQFKLFDLLPKPIFQDEKLQMEDLSNEFCSEAGYQKTFRAINHNKKLQSKNLKDYYCSFSSLQQDKRRSSVDDKLLSMIDRNIVQFFEQIQLSQQRQGNLSPLDPLFRSRIDESIIEPKIQRPK</sequence>